<sequence length="201" mass="21764">MAITNHLTSPHLTSPPGSRYPPPPPPPPSRPRTPPPPPQQHGHHHASSLFPARLHTYSTSPYEDPRTHISSRLPPGSLPAPLQGTLLVHAFPHPRPLHEHRDSRTTGPASAPAPPPPPLPPPLPRPCGMPPTDCCRIDVLTLTLLVATSTQNSMPPYTLPPHSFILPRKETVLSILGAVFLHASRTRTIQQSLALLRVALP</sequence>
<feature type="compositionally biased region" description="Pro residues" evidence="1">
    <location>
        <begin position="18"/>
        <end position="39"/>
    </location>
</feature>
<feature type="region of interest" description="Disordered" evidence="1">
    <location>
        <begin position="94"/>
        <end position="127"/>
    </location>
</feature>
<evidence type="ECO:0000256" key="1">
    <source>
        <dbReference type="SAM" id="MobiDB-lite"/>
    </source>
</evidence>
<feature type="region of interest" description="Disordered" evidence="1">
    <location>
        <begin position="1"/>
        <end position="81"/>
    </location>
</feature>
<dbReference type="Proteomes" id="UP000037136">
    <property type="component" value="Unassembled WGS sequence"/>
</dbReference>
<feature type="compositionally biased region" description="Polar residues" evidence="1">
    <location>
        <begin position="1"/>
        <end position="12"/>
    </location>
</feature>
<organism evidence="2 3">
    <name type="scientific">Ophiocordyceps unilateralis</name>
    <name type="common">Zombie-ant fungus</name>
    <name type="synonym">Torrubia unilateralis</name>
    <dbReference type="NCBI Taxonomy" id="268505"/>
    <lineage>
        <taxon>Eukaryota</taxon>
        <taxon>Fungi</taxon>
        <taxon>Dikarya</taxon>
        <taxon>Ascomycota</taxon>
        <taxon>Pezizomycotina</taxon>
        <taxon>Sordariomycetes</taxon>
        <taxon>Hypocreomycetidae</taxon>
        <taxon>Hypocreales</taxon>
        <taxon>Ophiocordycipitaceae</taxon>
        <taxon>Ophiocordyceps</taxon>
    </lineage>
</organism>
<evidence type="ECO:0000313" key="2">
    <source>
        <dbReference type="EMBL" id="PFH63047.1"/>
    </source>
</evidence>
<evidence type="ECO:0000313" key="3">
    <source>
        <dbReference type="Proteomes" id="UP000037136"/>
    </source>
</evidence>
<dbReference type="EMBL" id="LAZP02000010">
    <property type="protein sequence ID" value="PFH63047.1"/>
    <property type="molecule type" value="Genomic_DNA"/>
</dbReference>
<keyword evidence="3" id="KW-1185">Reference proteome</keyword>
<comment type="caution">
    <text evidence="2">The sequence shown here is derived from an EMBL/GenBank/DDBJ whole genome shotgun (WGS) entry which is preliminary data.</text>
</comment>
<proteinExistence type="predicted"/>
<accession>A0A2A9PRK1</accession>
<feature type="compositionally biased region" description="Pro residues" evidence="1">
    <location>
        <begin position="111"/>
        <end position="127"/>
    </location>
</feature>
<reference evidence="2 3" key="1">
    <citation type="journal article" date="2015" name="BMC Genomics">
        <title>Gene expression during zombie ant biting behavior reflects the complexity underlying fungal parasitic behavioral manipulation.</title>
        <authorList>
            <person name="de Bekker C."/>
            <person name="Ohm R.A."/>
            <person name="Loreto R.G."/>
            <person name="Sebastian A."/>
            <person name="Albert I."/>
            <person name="Merrow M."/>
            <person name="Brachmann A."/>
            <person name="Hughes D.P."/>
        </authorList>
    </citation>
    <scope>NUCLEOTIDE SEQUENCE [LARGE SCALE GENOMIC DNA]</scope>
    <source>
        <strain evidence="2 3">SC16a</strain>
    </source>
</reference>
<protein>
    <submittedName>
        <fullName evidence="2">Uncharacterized protein</fullName>
    </submittedName>
</protein>
<reference evidence="2 3" key="2">
    <citation type="journal article" date="2017" name="Sci. Rep.">
        <title>Ant-infecting Ophiocordyceps genomes reveal a high diversity of potential behavioral manipulation genes and a possible major role for enterotoxins.</title>
        <authorList>
            <person name="de Bekker C."/>
            <person name="Ohm R.A."/>
            <person name="Evans H.C."/>
            <person name="Brachmann A."/>
            <person name="Hughes D.P."/>
        </authorList>
    </citation>
    <scope>NUCLEOTIDE SEQUENCE [LARGE SCALE GENOMIC DNA]</scope>
    <source>
        <strain evidence="2 3">SC16a</strain>
    </source>
</reference>
<dbReference type="AlphaFoldDB" id="A0A2A9PRK1"/>
<name>A0A2A9PRK1_OPHUN</name>
<gene>
    <name evidence="2" type="ORF">XA68_10088</name>
</gene>